<keyword evidence="3" id="KW-1185">Reference proteome</keyword>
<sequence>MPLFRTFATYTATLSLAASLGFAAIEFETVHTSPGGASLRAVTATEGRLVAVGTSGRILTSTDAVSWTETASPTATTLHGVTYGLGTFIAVGEAGTILASVDGSVWDLRTSPVSTRALRAIAFANGRFIAVGDEGAMLSSTDGQTWALVELNESRTFRHVAASDGFWPFIALGDDGLLLHSLDGHNWSRPSVYDTETRDYVTLVEFGDPLGYYYLTRQGNGTLEQGVEYRRRDGTAFTTNRSGALNYLFVGEINGAVSTLGGGLAFGVDGSLFHQSANGGLRSWRITDSSTSADLYGAVEHEGRAIIVGDDATIVRSRPLRSGRLINLSTRGVVEGDTHSLVAGFVISGEHNQTCLIRAIGPGLAQFDVSDVLTKPRLELYNRDGQSVAANEGWDSDPVTTTAIVSAADSVGAFALEAGSADAAILIELPPGIYTARVSSANPVSTGLALVEVYHRASNDDNASALVNLSTRGIVRAGENNQMIAGFSIGGDSTRRVLIRAVGPTLAAFGLSGTLQEPEASVTADGFLFNSPGGEWTRPNGSSDEIRAAAVRAGAFPLREDSQDVAWVTELRPGEWTVLVRSEFSGEGVALVEIYDITE</sequence>
<evidence type="ECO:0000313" key="3">
    <source>
        <dbReference type="Proteomes" id="UP001218638"/>
    </source>
</evidence>
<feature type="signal peptide" evidence="1">
    <location>
        <begin position="1"/>
        <end position="23"/>
    </location>
</feature>
<evidence type="ECO:0000256" key="1">
    <source>
        <dbReference type="SAM" id="SignalP"/>
    </source>
</evidence>
<dbReference type="RefSeq" id="WP_330930857.1">
    <property type="nucleotide sequence ID" value="NZ_CP119075.1"/>
</dbReference>
<proteinExistence type="predicted"/>
<protein>
    <recommendedName>
        <fullName evidence="4">Photosynthesis system II assembly factor Ycf48/Hcf136-like domain-containing protein</fullName>
    </recommendedName>
</protein>
<dbReference type="KEGG" id="slom:PXH66_19390"/>
<keyword evidence="1" id="KW-0732">Signal</keyword>
<name>A0AAE9ZX46_9BACT</name>
<evidence type="ECO:0000313" key="2">
    <source>
        <dbReference type="EMBL" id="WED64510.1"/>
    </source>
</evidence>
<evidence type="ECO:0008006" key="4">
    <source>
        <dbReference type="Google" id="ProtNLM"/>
    </source>
</evidence>
<dbReference type="EMBL" id="CP119075">
    <property type="protein sequence ID" value="WED64510.1"/>
    <property type="molecule type" value="Genomic_DNA"/>
</dbReference>
<dbReference type="AlphaFoldDB" id="A0AAE9ZX46"/>
<dbReference type="Proteomes" id="UP001218638">
    <property type="component" value="Chromosome"/>
</dbReference>
<dbReference type="InterPro" id="IPR036278">
    <property type="entry name" value="Sialidase_sf"/>
</dbReference>
<organism evidence="2 3">
    <name type="scientific">Synoicihabitans lomoniglobus</name>
    <dbReference type="NCBI Taxonomy" id="2909285"/>
    <lineage>
        <taxon>Bacteria</taxon>
        <taxon>Pseudomonadati</taxon>
        <taxon>Verrucomicrobiota</taxon>
        <taxon>Opitutia</taxon>
        <taxon>Opitutales</taxon>
        <taxon>Opitutaceae</taxon>
        <taxon>Synoicihabitans</taxon>
    </lineage>
</organism>
<feature type="chain" id="PRO_5041921360" description="Photosynthesis system II assembly factor Ycf48/Hcf136-like domain-containing protein" evidence="1">
    <location>
        <begin position="24"/>
        <end position="599"/>
    </location>
</feature>
<gene>
    <name evidence="2" type="ORF">PXH66_19390</name>
</gene>
<reference evidence="2" key="1">
    <citation type="submission" date="2023-03" db="EMBL/GenBank/DDBJ databases">
        <title>Lomoglobus Profundus gen. nov., sp. nov., a novel member of the phylum Verrucomicrobia, isolated from deep-marine sediment of South China Sea.</title>
        <authorList>
            <person name="Ahmad T."/>
            <person name="Ishaq S.E."/>
            <person name="Wang F."/>
        </authorList>
    </citation>
    <scope>NUCLEOTIDE SEQUENCE</scope>
    <source>
        <strain evidence="2">LMO-M01</strain>
    </source>
</reference>
<dbReference type="SUPFAM" id="SSF50939">
    <property type="entry name" value="Sialidases"/>
    <property type="match status" value="1"/>
</dbReference>
<accession>A0AAE9ZX46</accession>